<dbReference type="eggNOG" id="ENOG502ZADD">
    <property type="taxonomic scope" value="Bacteria"/>
</dbReference>
<evidence type="ECO:0000313" key="3">
    <source>
        <dbReference type="Proteomes" id="UP000002207"/>
    </source>
</evidence>
<keyword evidence="3" id="KW-1185">Reference proteome</keyword>
<dbReference type="RefSeq" id="WP_015897807.1">
    <property type="nucleotide sequence ID" value="NC_012483.1"/>
</dbReference>
<dbReference type="InParanoid" id="C1F352"/>
<accession>C1F352</accession>
<evidence type="ECO:0000313" key="2">
    <source>
        <dbReference type="EMBL" id="ACO31790.1"/>
    </source>
</evidence>
<evidence type="ECO:0000256" key="1">
    <source>
        <dbReference type="SAM" id="Phobius"/>
    </source>
</evidence>
<dbReference type="Proteomes" id="UP000002207">
    <property type="component" value="Chromosome"/>
</dbReference>
<reference evidence="2 3" key="1">
    <citation type="journal article" date="2009" name="Appl. Environ. Microbiol.">
        <title>Three genomes from the phylum Acidobacteria provide insight into the lifestyles of these microorganisms in soils.</title>
        <authorList>
            <person name="Ward N.L."/>
            <person name="Challacombe J.F."/>
            <person name="Janssen P.H."/>
            <person name="Henrissat B."/>
            <person name="Coutinho P.M."/>
            <person name="Wu M."/>
            <person name="Xie G."/>
            <person name="Haft D.H."/>
            <person name="Sait M."/>
            <person name="Badger J."/>
            <person name="Barabote R.D."/>
            <person name="Bradley B."/>
            <person name="Brettin T.S."/>
            <person name="Brinkac L.M."/>
            <person name="Bruce D."/>
            <person name="Creasy T."/>
            <person name="Daugherty S.C."/>
            <person name="Davidsen T.M."/>
            <person name="DeBoy R.T."/>
            <person name="Detter J.C."/>
            <person name="Dodson R.J."/>
            <person name="Durkin A.S."/>
            <person name="Ganapathy A."/>
            <person name="Gwinn-Giglio M."/>
            <person name="Han C.S."/>
            <person name="Khouri H."/>
            <person name="Kiss H."/>
            <person name="Kothari S.P."/>
            <person name="Madupu R."/>
            <person name="Nelson K.E."/>
            <person name="Nelson W.C."/>
            <person name="Paulsen I."/>
            <person name="Penn K."/>
            <person name="Ren Q."/>
            <person name="Rosovitz M.J."/>
            <person name="Selengut J.D."/>
            <person name="Shrivastava S."/>
            <person name="Sullivan S.A."/>
            <person name="Tapia R."/>
            <person name="Thompson L.S."/>
            <person name="Watkins K.L."/>
            <person name="Yang Q."/>
            <person name="Yu C."/>
            <person name="Zafar N."/>
            <person name="Zhou L."/>
            <person name="Kuske C.R."/>
        </authorList>
    </citation>
    <scope>NUCLEOTIDE SEQUENCE [LARGE SCALE GENOMIC DNA]</scope>
    <source>
        <strain evidence="3">ATCC 51196 / DSM 11244 / BCRC 80197 / JCM 7670 / NBRC 15755 / NCIMB 13165 / 161</strain>
    </source>
</reference>
<proteinExistence type="predicted"/>
<dbReference type="STRING" id="240015.ACP_2744"/>
<dbReference type="EMBL" id="CP001472">
    <property type="protein sequence ID" value="ACO31790.1"/>
    <property type="molecule type" value="Genomic_DNA"/>
</dbReference>
<name>C1F352_ACIC5</name>
<gene>
    <name evidence="2" type="ordered locus">ACP_2744</name>
</gene>
<dbReference type="KEGG" id="aca:ACP_2744"/>
<feature type="transmembrane region" description="Helical" evidence="1">
    <location>
        <begin position="140"/>
        <end position="166"/>
    </location>
</feature>
<dbReference type="HOGENOM" id="CLU_080735_0_0_0"/>
<organism evidence="2 3">
    <name type="scientific">Acidobacterium capsulatum (strain ATCC 51196 / DSM 11244 / BCRC 80197 / JCM 7670 / NBRC 15755 / NCIMB 13165 / 161)</name>
    <dbReference type="NCBI Taxonomy" id="240015"/>
    <lineage>
        <taxon>Bacteria</taxon>
        <taxon>Pseudomonadati</taxon>
        <taxon>Acidobacteriota</taxon>
        <taxon>Terriglobia</taxon>
        <taxon>Terriglobales</taxon>
        <taxon>Acidobacteriaceae</taxon>
        <taxon>Acidobacterium</taxon>
    </lineage>
</organism>
<feature type="transmembrane region" description="Helical" evidence="1">
    <location>
        <begin position="7"/>
        <end position="25"/>
    </location>
</feature>
<protein>
    <submittedName>
        <fullName evidence="2">Putative membrane protein</fullName>
    </submittedName>
</protein>
<keyword evidence="1" id="KW-1133">Transmembrane helix</keyword>
<keyword evidence="1" id="KW-0812">Transmembrane</keyword>
<feature type="transmembrane region" description="Helical" evidence="1">
    <location>
        <begin position="110"/>
        <end position="134"/>
    </location>
</feature>
<feature type="transmembrane region" description="Helical" evidence="1">
    <location>
        <begin position="37"/>
        <end position="59"/>
    </location>
</feature>
<dbReference type="OrthoDB" id="110048at2"/>
<keyword evidence="1" id="KW-0472">Membrane</keyword>
<feature type="transmembrane region" description="Helical" evidence="1">
    <location>
        <begin position="212"/>
        <end position="231"/>
    </location>
</feature>
<feature type="transmembrane region" description="Helical" evidence="1">
    <location>
        <begin position="71"/>
        <end position="89"/>
    </location>
</feature>
<feature type="transmembrane region" description="Helical" evidence="1">
    <location>
        <begin position="178"/>
        <end position="200"/>
    </location>
</feature>
<sequence>MILAEKILVYLEPLFILIVLLAFSRGRYWKQLRATKAYFIFHFASTCVLSFLLTLPKLVRISEMHIDYTYFYAYWGTYLISAVLIFFVLREIYGELMKPLPEIRRLGMLAFRWIMVISGVIGFVIAFSSVLISSHSFASMLIYLSQLCVRSVSILELCLLAFIALTIRNLGRSFRSPLFGLALGFGIDAASEFVMTAIGQLRNAQIWSAPEFILQILTTCVLVTWITYFLLPERQEEREIAIIPVQSPLIRWNDVAQALGHSTPRVAMGASSGFFLQDVERVVDRVLARNSQLDAANSGTKAG</sequence>
<dbReference type="AlphaFoldDB" id="C1F352"/>